<dbReference type="AlphaFoldDB" id="A0A0B7B7N4"/>
<organism evidence="2">
    <name type="scientific">Arion vulgaris</name>
    <dbReference type="NCBI Taxonomy" id="1028688"/>
    <lineage>
        <taxon>Eukaryota</taxon>
        <taxon>Metazoa</taxon>
        <taxon>Spiralia</taxon>
        <taxon>Lophotrochozoa</taxon>
        <taxon>Mollusca</taxon>
        <taxon>Gastropoda</taxon>
        <taxon>Heterobranchia</taxon>
        <taxon>Euthyneura</taxon>
        <taxon>Panpulmonata</taxon>
        <taxon>Eupulmonata</taxon>
        <taxon>Stylommatophora</taxon>
        <taxon>Helicina</taxon>
        <taxon>Arionoidea</taxon>
        <taxon>Arionidae</taxon>
        <taxon>Arion</taxon>
    </lineage>
</organism>
<feature type="non-terminal residue" evidence="2">
    <location>
        <position position="1"/>
    </location>
</feature>
<evidence type="ECO:0000313" key="3">
    <source>
        <dbReference type="EMBL" id="CEK88905.1"/>
    </source>
</evidence>
<proteinExistence type="predicted"/>
<gene>
    <name evidence="2" type="primary">ORF167771</name>
    <name evidence="1" type="synonym">ORF167767</name>
    <name evidence="3" type="synonym">ORF167782</name>
</gene>
<evidence type="ECO:0000313" key="1">
    <source>
        <dbReference type="EMBL" id="CEK88901.1"/>
    </source>
</evidence>
<name>A0A0B7B7N4_9EUPU</name>
<dbReference type="EMBL" id="HACG01042037">
    <property type="protein sequence ID" value="CEK88902.1"/>
    <property type="molecule type" value="Transcribed_RNA"/>
</dbReference>
<dbReference type="EMBL" id="HACG01042036">
    <property type="protein sequence ID" value="CEK88901.1"/>
    <property type="molecule type" value="Transcribed_RNA"/>
</dbReference>
<evidence type="ECO:0000313" key="2">
    <source>
        <dbReference type="EMBL" id="CEK88902.1"/>
    </source>
</evidence>
<protein>
    <submittedName>
        <fullName evidence="2">Uncharacterized protein</fullName>
    </submittedName>
</protein>
<accession>A0A0B7B7N4</accession>
<reference evidence="2" key="1">
    <citation type="submission" date="2014-12" db="EMBL/GenBank/DDBJ databases">
        <title>Insight into the proteome of Arion vulgaris.</title>
        <authorList>
            <person name="Aradska J."/>
            <person name="Bulat T."/>
            <person name="Smidak R."/>
            <person name="Sarate P."/>
            <person name="Gangsoo J."/>
            <person name="Sialana F."/>
            <person name="Bilban M."/>
            <person name="Lubec G."/>
        </authorList>
    </citation>
    <scope>NUCLEOTIDE SEQUENCE</scope>
    <source>
        <tissue evidence="2">Skin</tissue>
    </source>
</reference>
<dbReference type="EMBL" id="HACG01042040">
    <property type="protein sequence ID" value="CEK88905.1"/>
    <property type="molecule type" value="Transcribed_RNA"/>
</dbReference>
<sequence>FPGTQLKLCQPESCYDGKIFHAHSGIEPRPHTEEAGSLTTTLLLLSYVQVKLVEILWRFENQNMDLKVKD</sequence>